<dbReference type="PROSITE" id="PS00227">
    <property type="entry name" value="TUBULIN"/>
    <property type="match status" value="1"/>
</dbReference>
<dbReference type="GO" id="GO:0051301">
    <property type="term" value="P:cell division"/>
    <property type="evidence" value="ECO:0007669"/>
    <property type="project" value="UniProtKB-KW"/>
</dbReference>
<keyword evidence="4 6" id="KW-0133">Cell shape</keyword>
<dbReference type="GeneID" id="37877801"/>
<protein>
    <recommendedName>
        <fullName evidence="6">Tubulin-like protein CetZ</fullName>
    </recommendedName>
</protein>
<dbReference type="KEGG" id="hdf:AArcSl_1452"/>
<dbReference type="Gene3D" id="3.30.1330.20">
    <property type="entry name" value="Tubulin/FtsZ, C-terminal domain"/>
    <property type="match status" value="1"/>
</dbReference>
<dbReference type="PANTHER" id="PTHR30314:SF10">
    <property type="entry name" value="TUBULIN-LIKE PROTEIN CETZ"/>
    <property type="match status" value="1"/>
</dbReference>
<comment type="similarity">
    <text evidence="1 6">Belongs to the CetZ family.</text>
</comment>
<name>A0A343TJ10_9EURY</name>
<dbReference type="PANTHER" id="PTHR30314">
    <property type="entry name" value="CELL DIVISION PROTEIN FTSZ-RELATED"/>
    <property type="match status" value="1"/>
</dbReference>
<dbReference type="InterPro" id="IPR036525">
    <property type="entry name" value="Tubulin/FtsZ_GTPase_sf"/>
</dbReference>
<dbReference type="Pfam" id="PF21011">
    <property type="entry name" value="CetZ_C"/>
    <property type="match status" value="1"/>
</dbReference>
<evidence type="ECO:0000256" key="4">
    <source>
        <dbReference type="ARBA" id="ARBA00022960"/>
    </source>
</evidence>
<dbReference type="InterPro" id="IPR048737">
    <property type="entry name" value="CetZ_C"/>
</dbReference>
<dbReference type="InterPro" id="IPR017975">
    <property type="entry name" value="Tubulin_CS"/>
</dbReference>
<organism evidence="8 9">
    <name type="scientific">Halalkaliarchaeum desulfuricum</name>
    <dbReference type="NCBI Taxonomy" id="2055893"/>
    <lineage>
        <taxon>Archaea</taxon>
        <taxon>Methanobacteriati</taxon>
        <taxon>Methanobacteriota</taxon>
        <taxon>Stenosarchaea group</taxon>
        <taxon>Halobacteria</taxon>
        <taxon>Halobacteriales</taxon>
        <taxon>Haloferacaceae</taxon>
        <taxon>Halalkaliarchaeum</taxon>
    </lineage>
</organism>
<dbReference type="InterPro" id="IPR037103">
    <property type="entry name" value="Tubulin/FtsZ-like_C"/>
</dbReference>
<comment type="subcellular location">
    <subcellularLocation>
        <location evidence="6">Cytoplasm</location>
    </subcellularLocation>
</comment>
<accession>A0A343TJ10</accession>
<evidence type="ECO:0000313" key="8">
    <source>
        <dbReference type="EMBL" id="AUX09082.1"/>
    </source>
</evidence>
<evidence type="ECO:0000256" key="3">
    <source>
        <dbReference type="ARBA" id="ARBA00022741"/>
    </source>
</evidence>
<keyword evidence="8" id="KW-0132">Cell division</keyword>
<dbReference type="InterPro" id="IPR045061">
    <property type="entry name" value="FtsZ/CetZ"/>
</dbReference>
<feature type="domain" description="Tubulin/FtsZ GTPase" evidence="7">
    <location>
        <begin position="2"/>
        <end position="202"/>
    </location>
</feature>
<dbReference type="GO" id="GO:0032153">
    <property type="term" value="C:cell division site"/>
    <property type="evidence" value="ECO:0007669"/>
    <property type="project" value="TreeGrafter"/>
</dbReference>
<dbReference type="SMART" id="SM00864">
    <property type="entry name" value="Tubulin"/>
    <property type="match status" value="1"/>
</dbReference>
<keyword evidence="8" id="KW-0131">Cell cycle</keyword>
<feature type="binding site" evidence="6">
    <location>
        <position position="165"/>
    </location>
    <ligand>
        <name>GTP</name>
        <dbReference type="ChEBI" id="CHEBI:37565"/>
    </ligand>
</feature>
<dbReference type="Proteomes" id="UP000263012">
    <property type="component" value="Chromosome"/>
</dbReference>
<dbReference type="RefSeq" id="WP_119817084.1">
    <property type="nucleotide sequence ID" value="NZ_CP025066.1"/>
</dbReference>
<dbReference type="PRINTS" id="PR00423">
    <property type="entry name" value="CELLDVISFTSZ"/>
</dbReference>
<keyword evidence="2 6" id="KW-0963">Cytoplasm</keyword>
<evidence type="ECO:0000313" key="9">
    <source>
        <dbReference type="Proteomes" id="UP000263012"/>
    </source>
</evidence>
<dbReference type="GO" id="GO:0005874">
    <property type="term" value="C:microtubule"/>
    <property type="evidence" value="ECO:0007669"/>
    <property type="project" value="InterPro"/>
</dbReference>
<evidence type="ECO:0000256" key="2">
    <source>
        <dbReference type="ARBA" id="ARBA00022490"/>
    </source>
</evidence>
<comment type="function">
    <text evidence="6">Involved in cell shape control.</text>
</comment>
<evidence type="ECO:0000259" key="7">
    <source>
        <dbReference type="SMART" id="SM00864"/>
    </source>
</evidence>
<keyword evidence="5 6" id="KW-0342">GTP-binding</keyword>
<dbReference type="GO" id="GO:0007017">
    <property type="term" value="P:microtubule-based process"/>
    <property type="evidence" value="ECO:0007669"/>
    <property type="project" value="InterPro"/>
</dbReference>
<evidence type="ECO:0000256" key="1">
    <source>
        <dbReference type="ARBA" id="ARBA00006877"/>
    </source>
</evidence>
<gene>
    <name evidence="8" type="primary">ftsZ5</name>
    <name evidence="6" type="synonym">cetZ</name>
    <name evidence="8" type="ORF">AArcSl_1452</name>
</gene>
<feature type="binding site" evidence="6">
    <location>
        <begin position="10"/>
        <end position="14"/>
    </location>
    <ligand>
        <name>GTP</name>
        <dbReference type="ChEBI" id="CHEBI:37565"/>
    </ligand>
</feature>
<keyword evidence="9" id="KW-1185">Reference proteome</keyword>
<dbReference type="Pfam" id="PF00091">
    <property type="entry name" value="Tubulin"/>
    <property type="match status" value="1"/>
</dbReference>
<dbReference type="OrthoDB" id="329751at2157"/>
<dbReference type="GO" id="GO:0005737">
    <property type="term" value="C:cytoplasm"/>
    <property type="evidence" value="ECO:0007669"/>
    <property type="project" value="UniProtKB-SubCell"/>
</dbReference>
<dbReference type="GO" id="GO:0008360">
    <property type="term" value="P:regulation of cell shape"/>
    <property type="evidence" value="ECO:0007669"/>
    <property type="project" value="UniProtKB-UniRule"/>
</dbReference>
<sequence length="359" mass="37605">MKCALVGVGQAGGKVATALATFDTRMEFGAIRSALAVNTATADLQPLPLDTVLIGQDRVDGHGVGGDNELGAEVMESDLPEVMDALDDKITSETEAVFVIAGLGGGTGSGGAPVLVRRLKRIYNVPIYAIGILPGQDEGALYQANAGRSLKTVAREADSLLLVDNDAWVESGESLQEGFDTINKHIAQRLGLLLAAGEAVEGVGESVVDSSEVINTLATGGISALGYGAAASGETAEDNINTVTSTTRSAMFTGMSLPGATKADTALLVVAGRPETISRKGVERSRRWLEEETGSMEVRGGDFPLDTDRIASLILLGGVEQSDRLERFIERAREAVEIAKEERADPAKAFDNEAIEDLF</sequence>
<evidence type="ECO:0000256" key="5">
    <source>
        <dbReference type="ARBA" id="ARBA00023134"/>
    </source>
</evidence>
<feature type="binding site" evidence="6">
    <location>
        <position position="138"/>
    </location>
    <ligand>
        <name>GTP</name>
        <dbReference type="ChEBI" id="CHEBI:37565"/>
    </ligand>
</feature>
<dbReference type="GO" id="GO:0005525">
    <property type="term" value="F:GTP binding"/>
    <property type="evidence" value="ECO:0007669"/>
    <property type="project" value="UniProtKB-UniRule"/>
</dbReference>
<evidence type="ECO:0000256" key="6">
    <source>
        <dbReference type="HAMAP-Rule" id="MF_01946"/>
    </source>
</evidence>
<dbReference type="AlphaFoldDB" id="A0A343TJ10"/>
<dbReference type="InterPro" id="IPR032907">
    <property type="entry name" value="CetZ"/>
</dbReference>
<dbReference type="GO" id="GO:0003924">
    <property type="term" value="F:GTPase activity"/>
    <property type="evidence" value="ECO:0007669"/>
    <property type="project" value="InterPro"/>
</dbReference>
<reference evidence="9" key="1">
    <citation type="submission" date="2017-11" db="EMBL/GenBank/DDBJ databases">
        <title>Phenotypic and genomic properties of facultatively anaerobic sulfur-reducing natronoarchaea from hypersaline soda lakes.</title>
        <authorList>
            <person name="Sorokin D.Y."/>
            <person name="Kublanov I.V."/>
            <person name="Roman P."/>
            <person name="Sinninghe Damste J.S."/>
            <person name="Golyshin P.N."/>
            <person name="Rojo D."/>
            <person name="Ciordia S."/>
            <person name="Mena M.D.C."/>
            <person name="Ferrer M."/>
            <person name="Messina E."/>
            <person name="Smedile F."/>
            <person name="La Spada G."/>
            <person name="La Cono V."/>
            <person name="Yakimov M.M."/>
        </authorList>
    </citation>
    <scope>NUCLEOTIDE SEQUENCE [LARGE SCALE GENOMIC DNA]</scope>
    <source>
        <strain evidence="9">AArc-Sl</strain>
    </source>
</reference>
<dbReference type="InterPro" id="IPR003008">
    <property type="entry name" value="Tubulin_FtsZ_GTPase"/>
</dbReference>
<dbReference type="FunFam" id="3.40.50.1440:FF:000051">
    <property type="entry name" value="Tubulin-like protein CetZ"/>
    <property type="match status" value="1"/>
</dbReference>
<keyword evidence="3 6" id="KW-0547">Nucleotide-binding</keyword>
<dbReference type="HAMAP" id="MF_01946">
    <property type="entry name" value="CetZ"/>
    <property type="match status" value="1"/>
</dbReference>
<dbReference type="EMBL" id="CP025066">
    <property type="protein sequence ID" value="AUX09082.1"/>
    <property type="molecule type" value="Genomic_DNA"/>
</dbReference>
<proteinExistence type="inferred from homology"/>
<dbReference type="Gene3D" id="3.40.50.1440">
    <property type="entry name" value="Tubulin/FtsZ, GTPase domain"/>
    <property type="match status" value="1"/>
</dbReference>
<dbReference type="SUPFAM" id="SSF52490">
    <property type="entry name" value="Tubulin nucleotide-binding domain-like"/>
    <property type="match status" value="1"/>
</dbReference>
<feature type="binding site" evidence="6">
    <location>
        <begin position="106"/>
        <end position="108"/>
    </location>
    <ligand>
        <name>GTP</name>
        <dbReference type="ChEBI" id="CHEBI:37565"/>
    </ligand>
</feature>
<feature type="binding site" evidence="6">
    <location>
        <position position="183"/>
    </location>
    <ligand>
        <name>GTP</name>
        <dbReference type="ChEBI" id="CHEBI:37565"/>
    </ligand>
</feature>
<dbReference type="CDD" id="cd02202">
    <property type="entry name" value="CetZ_tubulin-like"/>
    <property type="match status" value="1"/>
</dbReference>